<dbReference type="AlphaFoldDB" id="A4JVH0"/>
<dbReference type="Gene3D" id="3.40.50.300">
    <property type="entry name" value="P-loop containing nucleotide triphosphate hydrolases"/>
    <property type="match status" value="1"/>
</dbReference>
<dbReference type="PANTHER" id="PTHR30258:SF3">
    <property type="entry name" value="SLL1921 PROTEIN"/>
    <property type="match status" value="1"/>
</dbReference>
<evidence type="ECO:0000256" key="1">
    <source>
        <dbReference type="ARBA" id="ARBA00006611"/>
    </source>
</evidence>
<evidence type="ECO:0000256" key="2">
    <source>
        <dbReference type="ARBA" id="ARBA00022741"/>
    </source>
</evidence>
<dbReference type="GO" id="GO:0005524">
    <property type="term" value="F:ATP binding"/>
    <property type="evidence" value="ECO:0007669"/>
    <property type="project" value="UniProtKB-KW"/>
</dbReference>
<dbReference type="InterPro" id="IPR001482">
    <property type="entry name" value="T2SS/T4SS_dom"/>
</dbReference>
<sequence length="318" mass="34937">MKISEAEFADLYIGEDFADVAGLNGMDKDELIPVPAQFDDEIVQLRAQCFKIIADQPVGEFSLRKGNVLLRVTCLPSTDGKDVFVIRKPMAKLLDREEIGLGKSDLEYLMRPELRGLVLFVGEMRSGKTTRAASFVKARLETHGGTAIAIEDPPETALDGMHGRGRCIQVDARGSGAYQEQLKRSVRTGAGMIYLGEVRDGETAMQVVSACNNGHLILSTTHALSVQDAIMRICNFCAGKLEDPEKALASGLAVVVHLKLFSKWVNSATGPKEVKRVEYTMLRVEGNKQVQGLIRTKQFHLIDNAVEEQQAKQRSGSF</sequence>
<dbReference type="InterPro" id="IPR027417">
    <property type="entry name" value="P-loop_NTPase"/>
</dbReference>
<dbReference type="Pfam" id="PF00437">
    <property type="entry name" value="T2SSE"/>
    <property type="match status" value="1"/>
</dbReference>
<dbReference type="Proteomes" id="UP000002287">
    <property type="component" value="Plasmid pBVIE03"/>
</dbReference>
<dbReference type="KEGG" id="bvi:Bcep1808_7396"/>
<reference evidence="5 6" key="1">
    <citation type="submission" date="2007-03" db="EMBL/GenBank/DDBJ databases">
        <title>Complete sequence of plasmid pBVIE03 of Burkholderia vietnamiensis G4.</title>
        <authorList>
            <consortium name="US DOE Joint Genome Institute"/>
            <person name="Copeland A."/>
            <person name="Lucas S."/>
            <person name="Lapidus A."/>
            <person name="Barry K."/>
            <person name="Detter J.C."/>
            <person name="Glavina del Rio T."/>
            <person name="Hammon N."/>
            <person name="Israni S."/>
            <person name="Dalin E."/>
            <person name="Tice H."/>
            <person name="Pitluck S."/>
            <person name="Chain P."/>
            <person name="Malfatti S."/>
            <person name="Shin M."/>
            <person name="Vergez L."/>
            <person name="Schmutz J."/>
            <person name="Larimer F."/>
            <person name="Land M."/>
            <person name="Hauser L."/>
            <person name="Kyrpides N."/>
            <person name="Tiedje J."/>
            <person name="Richardson P."/>
        </authorList>
    </citation>
    <scope>NUCLEOTIDE SEQUENCE [LARGE SCALE GENOMIC DNA]</scope>
    <source>
        <strain evidence="6">G4 / LMG 22486</strain>
        <plasmid evidence="5 6">pBVIE03</plasmid>
    </source>
</reference>
<protein>
    <submittedName>
        <fullName evidence="5">Type II secretion system protein E</fullName>
    </submittedName>
</protein>
<evidence type="ECO:0000313" key="6">
    <source>
        <dbReference type="Proteomes" id="UP000002287"/>
    </source>
</evidence>
<gene>
    <name evidence="5" type="ordered locus">Bcep1808_7396</name>
</gene>
<dbReference type="GO" id="GO:0005886">
    <property type="term" value="C:plasma membrane"/>
    <property type="evidence" value="ECO:0007669"/>
    <property type="project" value="TreeGrafter"/>
</dbReference>
<proteinExistence type="inferred from homology"/>
<feature type="domain" description="Bacterial type II secretion system protein E" evidence="4">
    <location>
        <begin position="63"/>
        <end position="288"/>
    </location>
</feature>
<accession>A4JVH0</accession>
<geneLocation type="plasmid" evidence="5 6">
    <name>pBVIE03</name>
</geneLocation>
<dbReference type="GO" id="GO:0016887">
    <property type="term" value="F:ATP hydrolysis activity"/>
    <property type="evidence" value="ECO:0007669"/>
    <property type="project" value="TreeGrafter"/>
</dbReference>
<evidence type="ECO:0000256" key="3">
    <source>
        <dbReference type="ARBA" id="ARBA00022840"/>
    </source>
</evidence>
<keyword evidence="2" id="KW-0547">Nucleotide-binding</keyword>
<dbReference type="HOGENOM" id="CLU_050857_1_0_4"/>
<name>A4JVH0_BURVG</name>
<keyword evidence="5" id="KW-0614">Plasmid</keyword>
<comment type="similarity">
    <text evidence="1">Belongs to the GSP E family.</text>
</comment>
<evidence type="ECO:0000259" key="4">
    <source>
        <dbReference type="Pfam" id="PF00437"/>
    </source>
</evidence>
<organism evidence="5 6">
    <name type="scientific">Burkholderia vietnamiensis (strain G4 / LMG 22486)</name>
    <name type="common">Burkholderia cepacia (strain R1808)</name>
    <dbReference type="NCBI Taxonomy" id="269482"/>
    <lineage>
        <taxon>Bacteria</taxon>
        <taxon>Pseudomonadati</taxon>
        <taxon>Pseudomonadota</taxon>
        <taxon>Betaproteobacteria</taxon>
        <taxon>Burkholderiales</taxon>
        <taxon>Burkholderiaceae</taxon>
        <taxon>Burkholderia</taxon>
        <taxon>Burkholderia cepacia complex</taxon>
    </lineage>
</organism>
<keyword evidence="3" id="KW-0067">ATP-binding</keyword>
<dbReference type="PANTHER" id="PTHR30258">
    <property type="entry name" value="TYPE II SECRETION SYSTEM PROTEIN GSPE-RELATED"/>
    <property type="match status" value="1"/>
</dbReference>
<dbReference type="EMBL" id="CP000619">
    <property type="protein sequence ID" value="ABO60273.1"/>
    <property type="molecule type" value="Genomic_DNA"/>
</dbReference>
<evidence type="ECO:0000313" key="5">
    <source>
        <dbReference type="EMBL" id="ABO60273.1"/>
    </source>
</evidence>
<dbReference type="SUPFAM" id="SSF52540">
    <property type="entry name" value="P-loop containing nucleoside triphosphate hydrolases"/>
    <property type="match status" value="1"/>
</dbReference>